<dbReference type="SUPFAM" id="SSF49503">
    <property type="entry name" value="Cupredoxins"/>
    <property type="match status" value="1"/>
</dbReference>
<dbReference type="Proteomes" id="UP000195607">
    <property type="component" value="Chromosome I"/>
</dbReference>
<organism evidence="1 2">
    <name type="scientific">Cuniculiplasma divulgatum</name>
    <dbReference type="NCBI Taxonomy" id="1673428"/>
    <lineage>
        <taxon>Archaea</taxon>
        <taxon>Methanobacteriati</taxon>
        <taxon>Thermoplasmatota</taxon>
        <taxon>Thermoplasmata</taxon>
        <taxon>Thermoplasmatales</taxon>
        <taxon>Cuniculiplasmataceae</taxon>
        <taxon>Cuniculiplasma</taxon>
    </lineage>
</organism>
<gene>
    <name evidence="1" type="ORF">CSP5_0073</name>
</gene>
<reference evidence="1 2" key="1">
    <citation type="submission" date="2016-04" db="EMBL/GenBank/DDBJ databases">
        <authorList>
            <person name="Evans L.H."/>
            <person name="Alamgir A."/>
            <person name="Owens N."/>
            <person name="Weber N.D."/>
            <person name="Virtaneva K."/>
            <person name="Barbian K."/>
            <person name="Babar A."/>
            <person name="Rosenke K."/>
        </authorList>
    </citation>
    <scope>NUCLEOTIDE SEQUENCE [LARGE SCALE GENOMIC DNA]</scope>
    <source>
        <strain evidence="2">S5(T) (JCM 30642 \VKM B-2941)</strain>
    </source>
</reference>
<dbReference type="AlphaFoldDB" id="A0A1N5S4K9"/>
<evidence type="ECO:0000313" key="2">
    <source>
        <dbReference type="Proteomes" id="UP000195607"/>
    </source>
</evidence>
<dbReference type="InterPro" id="IPR008972">
    <property type="entry name" value="Cupredoxin"/>
</dbReference>
<evidence type="ECO:0000313" key="1">
    <source>
        <dbReference type="EMBL" id="SIM30880.1"/>
    </source>
</evidence>
<dbReference type="Gene3D" id="2.60.40.420">
    <property type="entry name" value="Cupredoxins - blue copper proteins"/>
    <property type="match status" value="1"/>
</dbReference>
<dbReference type="EMBL" id="LT671858">
    <property type="protein sequence ID" value="SIM30880.1"/>
    <property type="molecule type" value="Genomic_DNA"/>
</dbReference>
<sequence>MIIGGVGIGVAYDHQVAVSSSHMSNQQIGGTYHLDLVEVMDANYNSSIGAQPRYYEVVNGSLQSPSNITLPTHTKITVTITSYDMGNASVPSQYLTASGIQNDKVLAINGTTAMGSNTSKSWSTNMTSFPASKVLHTFTILQGSSIIVNIPVMAGYTEIASFYLNSTGSMTWQCEAACGTGSSGWEGAMSTAGWMTGTVYAQ</sequence>
<protein>
    <submittedName>
        <fullName evidence="1">COX2 superfamily protein</fullName>
    </submittedName>
</protein>
<accession>A0A1N5S4K9</accession>
<proteinExistence type="predicted"/>
<name>A0A1N5S4K9_9ARCH</name>